<dbReference type="AlphaFoldDB" id="A0A5J5HP36"/>
<dbReference type="Proteomes" id="UP000326671">
    <property type="component" value="Unassembled WGS sequence"/>
</dbReference>
<dbReference type="InterPro" id="IPR037208">
    <property type="entry name" value="Spo0E-like_sf"/>
</dbReference>
<evidence type="ECO:0000313" key="2">
    <source>
        <dbReference type="Proteomes" id="UP000326671"/>
    </source>
</evidence>
<dbReference type="InterPro" id="IPR018540">
    <property type="entry name" value="Spo0E-like"/>
</dbReference>
<name>A0A5J5HP36_9BACI</name>
<evidence type="ECO:0000313" key="1">
    <source>
        <dbReference type="EMBL" id="KAA9021142.1"/>
    </source>
</evidence>
<protein>
    <submittedName>
        <fullName evidence="1">Aspartyl-phosphate phosphatase Spo0E family protein</fullName>
    </submittedName>
</protein>
<keyword evidence="2" id="KW-1185">Reference proteome</keyword>
<dbReference type="Pfam" id="PF09388">
    <property type="entry name" value="SpoOE-like"/>
    <property type="match status" value="1"/>
</dbReference>
<accession>A0A5J5HP36</accession>
<dbReference type="GO" id="GO:0046983">
    <property type="term" value="F:protein dimerization activity"/>
    <property type="evidence" value="ECO:0007669"/>
    <property type="project" value="InterPro"/>
</dbReference>
<organism evidence="1 2">
    <name type="scientific">Niallia endozanthoxylica</name>
    <dbReference type="NCBI Taxonomy" id="2036016"/>
    <lineage>
        <taxon>Bacteria</taxon>
        <taxon>Bacillati</taxon>
        <taxon>Bacillota</taxon>
        <taxon>Bacilli</taxon>
        <taxon>Bacillales</taxon>
        <taxon>Bacillaceae</taxon>
        <taxon>Niallia</taxon>
    </lineage>
</organism>
<dbReference type="OrthoDB" id="2972613at2"/>
<dbReference type="GO" id="GO:0043937">
    <property type="term" value="P:regulation of sporulation"/>
    <property type="evidence" value="ECO:0007669"/>
    <property type="project" value="InterPro"/>
</dbReference>
<reference evidence="1 2" key="1">
    <citation type="submission" date="2019-09" db="EMBL/GenBank/DDBJ databases">
        <title>Whole genome sequences of isolates from the Mars Exploration Rovers.</title>
        <authorList>
            <person name="Seuylemezian A."/>
            <person name="Vaishampayan P."/>
        </authorList>
    </citation>
    <scope>NUCLEOTIDE SEQUENCE [LARGE SCALE GENOMIC DNA]</scope>
    <source>
        <strain evidence="1 2">MER_TA_151</strain>
    </source>
</reference>
<dbReference type="Gene3D" id="4.10.280.10">
    <property type="entry name" value="Helix-loop-helix DNA-binding domain"/>
    <property type="match status" value="1"/>
</dbReference>
<dbReference type="InterPro" id="IPR036638">
    <property type="entry name" value="HLH_DNA-bd_sf"/>
</dbReference>
<dbReference type="SUPFAM" id="SSF140500">
    <property type="entry name" value="BAS1536-like"/>
    <property type="match status" value="1"/>
</dbReference>
<gene>
    <name evidence="1" type="ORF">F4V44_18425</name>
</gene>
<sequence>MIEMINANGLNHPESIKVSQELDVLLSHYQKAISNS</sequence>
<dbReference type="EMBL" id="VYKL01000028">
    <property type="protein sequence ID" value="KAA9021142.1"/>
    <property type="molecule type" value="Genomic_DNA"/>
</dbReference>
<proteinExistence type="predicted"/>
<comment type="caution">
    <text evidence="1">The sequence shown here is derived from an EMBL/GenBank/DDBJ whole genome shotgun (WGS) entry which is preliminary data.</text>
</comment>